<keyword evidence="4 6" id="KW-1133">Transmembrane helix</keyword>
<dbReference type="GO" id="GO:0015171">
    <property type="term" value="F:amino acid transmembrane transporter activity"/>
    <property type="evidence" value="ECO:0007669"/>
    <property type="project" value="TreeGrafter"/>
</dbReference>
<keyword evidence="2" id="KW-1003">Cell membrane</keyword>
<proteinExistence type="predicted"/>
<dbReference type="GO" id="GO:0005886">
    <property type="term" value="C:plasma membrane"/>
    <property type="evidence" value="ECO:0007669"/>
    <property type="project" value="UniProtKB-SubCell"/>
</dbReference>
<dbReference type="PANTHER" id="PTHR30086:SF20">
    <property type="entry name" value="ARGININE EXPORTER PROTEIN ARGO-RELATED"/>
    <property type="match status" value="1"/>
</dbReference>
<comment type="subcellular location">
    <subcellularLocation>
        <location evidence="1">Cell membrane</location>
        <topology evidence="1">Multi-pass membrane protein</topology>
    </subcellularLocation>
</comment>
<evidence type="ECO:0000256" key="1">
    <source>
        <dbReference type="ARBA" id="ARBA00004651"/>
    </source>
</evidence>
<protein>
    <submittedName>
        <fullName evidence="7">Chemotaxis protein</fullName>
    </submittedName>
</protein>
<dbReference type="EMBL" id="CP031395">
    <property type="protein sequence ID" value="QBK06625.1"/>
    <property type="molecule type" value="Genomic_DNA"/>
</dbReference>
<keyword evidence="5 6" id="KW-0472">Membrane</keyword>
<name>A0A4P6UQY7_9BURK</name>
<keyword evidence="3 6" id="KW-0812">Transmembrane</keyword>
<dbReference type="InterPro" id="IPR001123">
    <property type="entry name" value="LeuE-type"/>
</dbReference>
<feature type="transmembrane region" description="Helical" evidence="6">
    <location>
        <begin position="171"/>
        <end position="198"/>
    </location>
</feature>
<accession>A0A4P6UQY7</accession>
<evidence type="ECO:0000256" key="2">
    <source>
        <dbReference type="ARBA" id="ARBA00022475"/>
    </source>
</evidence>
<dbReference type="OrthoDB" id="581870at2"/>
<evidence type="ECO:0000256" key="6">
    <source>
        <dbReference type="SAM" id="Phobius"/>
    </source>
</evidence>
<evidence type="ECO:0000313" key="8">
    <source>
        <dbReference type="Proteomes" id="UP000292939"/>
    </source>
</evidence>
<feature type="transmembrane region" description="Helical" evidence="6">
    <location>
        <begin position="40"/>
        <end position="64"/>
    </location>
</feature>
<feature type="transmembrane region" description="Helical" evidence="6">
    <location>
        <begin position="210"/>
        <end position="228"/>
    </location>
</feature>
<evidence type="ECO:0000256" key="3">
    <source>
        <dbReference type="ARBA" id="ARBA00022692"/>
    </source>
</evidence>
<dbReference type="PANTHER" id="PTHR30086">
    <property type="entry name" value="ARGININE EXPORTER PROTEIN ARGO"/>
    <property type="match status" value="1"/>
</dbReference>
<reference evidence="7 8" key="1">
    <citation type="submission" date="2018-07" db="EMBL/GenBank/DDBJ databases">
        <title>Exploring interactions and the metabolic potential of the ultra-small soil bacteria Hylemonella gracilis.</title>
        <authorList>
            <person name="Tyc O."/>
            <person name="Kulkarni P."/>
            <person name="Gawehns F."/>
            <person name="Hundscheid M."/>
            <person name="Zweers H."/>
            <person name="Garbeva P."/>
        </authorList>
    </citation>
    <scope>NUCLEOTIDE SEQUENCE [LARGE SCALE GENOMIC DNA]</scope>
    <source>
        <strain evidence="7 8">NS1</strain>
    </source>
</reference>
<feature type="transmembrane region" description="Helical" evidence="6">
    <location>
        <begin position="71"/>
        <end position="89"/>
    </location>
</feature>
<dbReference type="Proteomes" id="UP000292939">
    <property type="component" value="Chromosome"/>
</dbReference>
<dbReference type="RefSeq" id="WP_131281208.1">
    <property type="nucleotide sequence ID" value="NZ_CP031395.1"/>
</dbReference>
<evidence type="ECO:0000256" key="5">
    <source>
        <dbReference type="ARBA" id="ARBA00023136"/>
    </source>
</evidence>
<dbReference type="KEGG" id="hgr:DW355_14845"/>
<evidence type="ECO:0000313" key="7">
    <source>
        <dbReference type="EMBL" id="QBK06625.1"/>
    </source>
</evidence>
<dbReference type="AlphaFoldDB" id="A0A4P6UQY7"/>
<evidence type="ECO:0000256" key="4">
    <source>
        <dbReference type="ARBA" id="ARBA00022989"/>
    </source>
</evidence>
<dbReference type="Pfam" id="PF01810">
    <property type="entry name" value="LysE"/>
    <property type="match status" value="1"/>
</dbReference>
<organism evidence="7 8">
    <name type="scientific">Hylemonella gracilis</name>
    <dbReference type="NCBI Taxonomy" id="80880"/>
    <lineage>
        <taxon>Bacteria</taxon>
        <taxon>Pseudomonadati</taxon>
        <taxon>Pseudomonadota</taxon>
        <taxon>Betaproteobacteria</taxon>
        <taxon>Burkholderiales</taxon>
        <taxon>Comamonadaceae</taxon>
        <taxon>Hylemonella</taxon>
    </lineage>
</organism>
<gene>
    <name evidence="7" type="ORF">DW355_14845</name>
</gene>
<sequence length="230" mass="23848">MLALFLSALMLGFVFNAAPGAIFAETIRRGLQGGYRGALLVQVGSLSGDALWAVLGLVGVGLLARTEALRLPVALAGIAYLLWLAFDAWRASRVHPPAALDRTEGSAAAGVTCTMADAGGATAMTVPDDGRAALRAGALLSITNPHNVAYWAALGSAMGAAGVSDPQWTDYAIFFTGFMVSSVVWCFVCAALVARFFAGANARWARWTHRACALAFLVLALSSARSLAGL</sequence>